<evidence type="ECO:0000256" key="2">
    <source>
        <dbReference type="SAM" id="SignalP"/>
    </source>
</evidence>
<sequence>MNIAPKKLTFSLVATAMACISTYAAPPSGPPPPEPNILPPGFPIDGNVLLLFFAATLYGIYVLRKFKFQSK</sequence>
<comment type="caution">
    <text evidence="3">The sequence shown here is derived from an EMBL/GenBank/DDBJ whole genome shotgun (WGS) entry which is preliminary data.</text>
</comment>
<protein>
    <recommendedName>
        <fullName evidence="5">Signal peptidase</fullName>
    </recommendedName>
</protein>
<keyword evidence="4" id="KW-1185">Reference proteome</keyword>
<keyword evidence="2" id="KW-0732">Signal</keyword>
<dbReference type="Proteomes" id="UP000297407">
    <property type="component" value="Unassembled WGS sequence"/>
</dbReference>
<organism evidence="3 4">
    <name type="scientific">Flavobacterium humi</name>
    <dbReference type="NCBI Taxonomy" id="2562683"/>
    <lineage>
        <taxon>Bacteria</taxon>
        <taxon>Pseudomonadati</taxon>
        <taxon>Bacteroidota</taxon>
        <taxon>Flavobacteriia</taxon>
        <taxon>Flavobacteriales</taxon>
        <taxon>Flavobacteriaceae</taxon>
        <taxon>Flavobacterium</taxon>
    </lineage>
</organism>
<dbReference type="PROSITE" id="PS51257">
    <property type="entry name" value="PROKAR_LIPOPROTEIN"/>
    <property type="match status" value="1"/>
</dbReference>
<proteinExistence type="predicted"/>
<evidence type="ECO:0000256" key="1">
    <source>
        <dbReference type="SAM" id="Phobius"/>
    </source>
</evidence>
<feature type="chain" id="PRO_5021296435" description="Signal peptidase" evidence="2">
    <location>
        <begin position="25"/>
        <end position="71"/>
    </location>
</feature>
<reference evidence="3 4" key="1">
    <citation type="submission" date="2019-04" db="EMBL/GenBank/DDBJ databases">
        <title>Flavobacterium sp. strain DS2-A Genome sequencing and assembly.</title>
        <authorList>
            <person name="Kim I."/>
        </authorList>
    </citation>
    <scope>NUCLEOTIDE SEQUENCE [LARGE SCALE GENOMIC DNA]</scope>
    <source>
        <strain evidence="3 4">DS2-A</strain>
    </source>
</reference>
<dbReference type="AlphaFoldDB" id="A0A4Z0L8V2"/>
<name>A0A4Z0L8V2_9FLAO</name>
<accession>A0A4Z0L8V2</accession>
<keyword evidence="1" id="KW-0812">Transmembrane</keyword>
<gene>
    <name evidence="3" type="ORF">E4635_10470</name>
</gene>
<keyword evidence="1" id="KW-1133">Transmembrane helix</keyword>
<dbReference type="EMBL" id="SRLH01000005">
    <property type="protein sequence ID" value="TGD57605.1"/>
    <property type="molecule type" value="Genomic_DNA"/>
</dbReference>
<feature type="signal peptide" evidence="2">
    <location>
        <begin position="1"/>
        <end position="24"/>
    </location>
</feature>
<evidence type="ECO:0000313" key="4">
    <source>
        <dbReference type="Proteomes" id="UP000297407"/>
    </source>
</evidence>
<keyword evidence="1" id="KW-0472">Membrane</keyword>
<feature type="transmembrane region" description="Helical" evidence="1">
    <location>
        <begin position="48"/>
        <end position="64"/>
    </location>
</feature>
<evidence type="ECO:0008006" key="5">
    <source>
        <dbReference type="Google" id="ProtNLM"/>
    </source>
</evidence>
<evidence type="ECO:0000313" key="3">
    <source>
        <dbReference type="EMBL" id="TGD57605.1"/>
    </source>
</evidence>